<proteinExistence type="predicted"/>
<dbReference type="InterPro" id="IPR044742">
    <property type="entry name" value="DEAD/DEAH_RhlB"/>
</dbReference>
<protein>
    <recommendedName>
        <fullName evidence="11">RNA helicase</fullName>
    </recommendedName>
</protein>
<feature type="signal peptide" evidence="6">
    <location>
        <begin position="1"/>
        <end position="15"/>
    </location>
</feature>
<dbReference type="InterPro" id="IPR011545">
    <property type="entry name" value="DEAD/DEAH_box_helicase_dom"/>
</dbReference>
<keyword evidence="3" id="KW-0347">Helicase</keyword>
<dbReference type="GO" id="GO:0016787">
    <property type="term" value="F:hydrolase activity"/>
    <property type="evidence" value="ECO:0007669"/>
    <property type="project" value="UniProtKB-KW"/>
</dbReference>
<evidence type="ECO:0000256" key="2">
    <source>
        <dbReference type="ARBA" id="ARBA00022801"/>
    </source>
</evidence>
<evidence type="ECO:0000313" key="9">
    <source>
        <dbReference type="EMBL" id="KAL1519177.1"/>
    </source>
</evidence>
<dbReference type="CDD" id="cd00268">
    <property type="entry name" value="DEADc"/>
    <property type="match status" value="1"/>
</dbReference>
<evidence type="ECO:0000256" key="5">
    <source>
        <dbReference type="SAM" id="MobiDB-lite"/>
    </source>
</evidence>
<keyword evidence="6" id="KW-0732">Signal</keyword>
<evidence type="ECO:0000259" key="7">
    <source>
        <dbReference type="PROSITE" id="PS51192"/>
    </source>
</evidence>
<dbReference type="Gene3D" id="3.40.50.300">
    <property type="entry name" value="P-loop containing nucleotide triphosphate hydrolases"/>
    <property type="match status" value="2"/>
</dbReference>
<evidence type="ECO:0008006" key="11">
    <source>
        <dbReference type="Google" id="ProtNLM"/>
    </source>
</evidence>
<feature type="domain" description="Helicase C-terminal" evidence="8">
    <location>
        <begin position="301"/>
        <end position="446"/>
    </location>
</feature>
<dbReference type="AlphaFoldDB" id="A0AB34JDJ8"/>
<dbReference type="InterPro" id="IPR027417">
    <property type="entry name" value="P-loop_NTPase"/>
</dbReference>
<dbReference type="EMBL" id="JBGBPQ010000010">
    <property type="protein sequence ID" value="KAL1519177.1"/>
    <property type="molecule type" value="Genomic_DNA"/>
</dbReference>
<dbReference type="Proteomes" id="UP001515480">
    <property type="component" value="Unassembled WGS sequence"/>
</dbReference>
<organism evidence="9 10">
    <name type="scientific">Prymnesium parvum</name>
    <name type="common">Toxic golden alga</name>
    <dbReference type="NCBI Taxonomy" id="97485"/>
    <lineage>
        <taxon>Eukaryota</taxon>
        <taxon>Haptista</taxon>
        <taxon>Haptophyta</taxon>
        <taxon>Prymnesiophyceae</taxon>
        <taxon>Prymnesiales</taxon>
        <taxon>Prymnesiaceae</taxon>
        <taxon>Prymnesium</taxon>
    </lineage>
</organism>
<dbReference type="GO" id="GO:0005524">
    <property type="term" value="F:ATP binding"/>
    <property type="evidence" value="ECO:0007669"/>
    <property type="project" value="UniProtKB-KW"/>
</dbReference>
<dbReference type="PANTHER" id="PTHR47963">
    <property type="entry name" value="DEAD-BOX ATP-DEPENDENT RNA HELICASE 47, MITOCHONDRIAL"/>
    <property type="match status" value="1"/>
</dbReference>
<dbReference type="GO" id="GO:0003723">
    <property type="term" value="F:RNA binding"/>
    <property type="evidence" value="ECO:0007669"/>
    <property type="project" value="TreeGrafter"/>
</dbReference>
<name>A0AB34JDJ8_PRYPA</name>
<evidence type="ECO:0000313" key="10">
    <source>
        <dbReference type="Proteomes" id="UP001515480"/>
    </source>
</evidence>
<keyword evidence="10" id="KW-1185">Reference proteome</keyword>
<sequence>MSVLPLLSLTASALALAVVAPLRGRGPLARPHAGARAPRALCLEPAFEQLDVRPDSLGAPCDFTSLGVRIPTVLAALEAQNISTPNALQRAAFAPLASGRDAILHAYTGSGKTLAFLLPLLEQLDATSREPQALILCPSRELAFQTYRVAESVLQHSALRAGVAAGGANAARQMEKLRKERPQLLVGTPGRVCELAFEWRKLKLQRVRHLVVDEVDDALQSGNLDATVRVVASFRDGRPLQIIFASATADTPMVRRSAVQLLDSPLMIRLGRGEGNGGAPELPQGIAHGLYVLPAQKHLEAIRQLANSEPKPRCIIFVDSPHRARIICEKLASSYNIDAAPLYGQQEREQKVDVMRKLVEGKLHFVVSTEMGARGLDIPGLTHVVNLDLPTDHQHYVHRAGRTGRAGANGTVISVVAPNRVFVVEKLAKKLGVQLESVSFKGGKQVAAPAKRARPSATSAKRSPRTRSVGGADAQRPRAKPVRDRGASEAVPTGRREDRLMRSPRKARP</sequence>
<dbReference type="PROSITE" id="PS51192">
    <property type="entry name" value="HELICASE_ATP_BIND_1"/>
    <property type="match status" value="1"/>
</dbReference>
<evidence type="ECO:0000256" key="1">
    <source>
        <dbReference type="ARBA" id="ARBA00022741"/>
    </source>
</evidence>
<comment type="caution">
    <text evidence="9">The sequence shown here is derived from an EMBL/GenBank/DDBJ whole genome shotgun (WGS) entry which is preliminary data.</text>
</comment>
<dbReference type="Pfam" id="PF00271">
    <property type="entry name" value="Helicase_C"/>
    <property type="match status" value="1"/>
</dbReference>
<dbReference type="SMART" id="SM00490">
    <property type="entry name" value="HELICc"/>
    <property type="match status" value="1"/>
</dbReference>
<dbReference type="Pfam" id="PF00270">
    <property type="entry name" value="DEAD"/>
    <property type="match status" value="1"/>
</dbReference>
<dbReference type="CDD" id="cd18787">
    <property type="entry name" value="SF2_C_DEAD"/>
    <property type="match status" value="1"/>
</dbReference>
<evidence type="ECO:0000256" key="3">
    <source>
        <dbReference type="ARBA" id="ARBA00022806"/>
    </source>
</evidence>
<gene>
    <name evidence="9" type="ORF">AB1Y20_003437</name>
</gene>
<dbReference type="GO" id="GO:0003724">
    <property type="term" value="F:RNA helicase activity"/>
    <property type="evidence" value="ECO:0007669"/>
    <property type="project" value="TreeGrafter"/>
</dbReference>
<reference evidence="9 10" key="1">
    <citation type="journal article" date="2024" name="Science">
        <title>Giant polyketide synthase enzymes in the biosynthesis of giant marine polyether toxins.</title>
        <authorList>
            <person name="Fallon T.R."/>
            <person name="Shende V.V."/>
            <person name="Wierzbicki I.H."/>
            <person name="Pendleton A.L."/>
            <person name="Watervoot N.F."/>
            <person name="Auber R.P."/>
            <person name="Gonzalez D.J."/>
            <person name="Wisecaver J.H."/>
            <person name="Moore B.S."/>
        </authorList>
    </citation>
    <scope>NUCLEOTIDE SEQUENCE [LARGE SCALE GENOMIC DNA]</scope>
    <source>
        <strain evidence="9 10">12B1</strain>
    </source>
</reference>
<evidence type="ECO:0000256" key="6">
    <source>
        <dbReference type="SAM" id="SignalP"/>
    </source>
</evidence>
<dbReference type="SUPFAM" id="SSF52540">
    <property type="entry name" value="P-loop containing nucleoside triphosphate hydrolases"/>
    <property type="match status" value="1"/>
</dbReference>
<feature type="domain" description="Helicase ATP-binding" evidence="7">
    <location>
        <begin position="93"/>
        <end position="267"/>
    </location>
</feature>
<evidence type="ECO:0000259" key="8">
    <source>
        <dbReference type="PROSITE" id="PS51194"/>
    </source>
</evidence>
<evidence type="ECO:0000256" key="4">
    <source>
        <dbReference type="ARBA" id="ARBA00022840"/>
    </source>
</evidence>
<dbReference type="PANTHER" id="PTHR47963:SF3">
    <property type="entry name" value="DEAD-BOX ATP-DEPENDENT RNA HELICASE 47, MITOCHONDRIAL"/>
    <property type="match status" value="1"/>
</dbReference>
<dbReference type="InterPro" id="IPR050547">
    <property type="entry name" value="DEAD_box_RNA_helicases"/>
</dbReference>
<accession>A0AB34JDJ8</accession>
<feature type="region of interest" description="Disordered" evidence="5">
    <location>
        <begin position="442"/>
        <end position="509"/>
    </location>
</feature>
<keyword evidence="2" id="KW-0378">Hydrolase</keyword>
<feature type="chain" id="PRO_5044243128" description="RNA helicase" evidence="6">
    <location>
        <begin position="16"/>
        <end position="509"/>
    </location>
</feature>
<keyword evidence="4" id="KW-0067">ATP-binding</keyword>
<keyword evidence="1" id="KW-0547">Nucleotide-binding</keyword>
<dbReference type="InterPro" id="IPR014001">
    <property type="entry name" value="Helicase_ATP-bd"/>
</dbReference>
<dbReference type="SMART" id="SM00487">
    <property type="entry name" value="DEXDc"/>
    <property type="match status" value="1"/>
</dbReference>
<dbReference type="PROSITE" id="PS51194">
    <property type="entry name" value="HELICASE_CTER"/>
    <property type="match status" value="1"/>
</dbReference>
<dbReference type="InterPro" id="IPR001650">
    <property type="entry name" value="Helicase_C-like"/>
</dbReference>